<reference evidence="2 4" key="1">
    <citation type="submission" date="2015-11" db="EMBL/GenBank/DDBJ databases">
        <title>Genomic analysis of 38 Legionella species identifies large and diverse effector repertoires.</title>
        <authorList>
            <person name="Burstein D."/>
            <person name="Amaro F."/>
            <person name="Zusman T."/>
            <person name="Lifshitz Z."/>
            <person name="Cohen O."/>
            <person name="Gilbert J.A."/>
            <person name="Pupko T."/>
            <person name="Shuman H.A."/>
            <person name="Segal G."/>
        </authorList>
    </citation>
    <scope>NUCLEOTIDE SEQUENCE [LARGE SCALE GENOMIC DNA]</scope>
    <source>
        <strain evidence="2 4">WO-44C</strain>
    </source>
</reference>
<organism evidence="2 4">
    <name type="scientific">Legionella feeleii</name>
    <dbReference type="NCBI Taxonomy" id="453"/>
    <lineage>
        <taxon>Bacteria</taxon>
        <taxon>Pseudomonadati</taxon>
        <taxon>Pseudomonadota</taxon>
        <taxon>Gammaproteobacteria</taxon>
        <taxon>Legionellales</taxon>
        <taxon>Legionellaceae</taxon>
        <taxon>Legionella</taxon>
    </lineage>
</organism>
<keyword evidence="3" id="KW-0238">DNA-binding</keyword>
<dbReference type="GO" id="GO:0006355">
    <property type="term" value="P:regulation of DNA-templated transcription"/>
    <property type="evidence" value="ECO:0007669"/>
    <property type="project" value="InterPro"/>
</dbReference>
<sequence>MGKILAELQRHPTLLYTQELKKLCKPLESIDITTFSHVRVYRDQRLTVLCNHPDFMLNYARRKYYDADPCINITPETIDFGQYLVWDAVECYGKTAAMMQDAADFDFKHIFTIIKSQTEFTDFYHFGTHLLNPSINQIYINNLDLLTHFISFFDKQIKQRRELAVAYEIAFNPDKEKACVSVDTSNFIENKHKKRTTFLKALSISDNKQLTTKEKICADLLIQGKTVKEIAQLTERSYRTIEDRVDSLRYKFNAKNRTELVVKLLAEFY</sequence>
<dbReference type="PROSITE" id="PS00622">
    <property type="entry name" value="HTH_LUXR_1"/>
    <property type="match status" value="1"/>
</dbReference>
<dbReference type="Proteomes" id="UP000251942">
    <property type="component" value="Unassembled WGS sequence"/>
</dbReference>
<protein>
    <submittedName>
        <fullName evidence="2">Bacterial regulatory protein, luxR family</fullName>
    </submittedName>
    <submittedName>
        <fullName evidence="3">Transcription regulator protein, response regulator containing CheY-like receiver domain and HTH DNA-binding domain</fullName>
    </submittedName>
</protein>
<proteinExistence type="predicted"/>
<dbReference type="PROSITE" id="PS50043">
    <property type="entry name" value="HTH_LUXR_2"/>
    <property type="match status" value="1"/>
</dbReference>
<gene>
    <name evidence="2" type="ORF">Lfee_1935</name>
    <name evidence="3" type="ORF">NCTC12022_02376</name>
</gene>
<dbReference type="SMART" id="SM00421">
    <property type="entry name" value="HTH_LUXR"/>
    <property type="match status" value="1"/>
</dbReference>
<dbReference type="EMBL" id="UASS01000022">
    <property type="protein sequence ID" value="SPX61633.1"/>
    <property type="molecule type" value="Genomic_DNA"/>
</dbReference>
<dbReference type="EMBL" id="LNYB01000080">
    <property type="protein sequence ID" value="KTC97023.1"/>
    <property type="molecule type" value="Genomic_DNA"/>
</dbReference>
<dbReference type="STRING" id="453.Lfee_1935"/>
<dbReference type="RefSeq" id="WP_058446210.1">
    <property type="nucleotide sequence ID" value="NZ_CAAAHT010000007.1"/>
</dbReference>
<evidence type="ECO:0000313" key="2">
    <source>
        <dbReference type="EMBL" id="KTC97023.1"/>
    </source>
</evidence>
<reference evidence="3 5" key="2">
    <citation type="submission" date="2018-06" db="EMBL/GenBank/DDBJ databases">
        <authorList>
            <consortium name="Pathogen Informatics"/>
            <person name="Doyle S."/>
        </authorList>
    </citation>
    <scope>NUCLEOTIDE SEQUENCE [LARGE SCALE GENOMIC DNA]</scope>
    <source>
        <strain evidence="3 5">NCTC12022</strain>
    </source>
</reference>
<evidence type="ECO:0000313" key="5">
    <source>
        <dbReference type="Proteomes" id="UP000251942"/>
    </source>
</evidence>
<dbReference type="OrthoDB" id="5646828at2"/>
<evidence type="ECO:0000259" key="1">
    <source>
        <dbReference type="PROSITE" id="PS50043"/>
    </source>
</evidence>
<dbReference type="SUPFAM" id="SSF46894">
    <property type="entry name" value="C-terminal effector domain of the bipartite response regulators"/>
    <property type="match status" value="1"/>
</dbReference>
<dbReference type="AlphaFoldDB" id="A0A0W0TN63"/>
<dbReference type="InterPro" id="IPR036388">
    <property type="entry name" value="WH-like_DNA-bd_sf"/>
</dbReference>
<evidence type="ECO:0000313" key="4">
    <source>
        <dbReference type="Proteomes" id="UP000054698"/>
    </source>
</evidence>
<dbReference type="Pfam" id="PF00196">
    <property type="entry name" value="GerE"/>
    <property type="match status" value="1"/>
</dbReference>
<dbReference type="Proteomes" id="UP000054698">
    <property type="component" value="Unassembled WGS sequence"/>
</dbReference>
<dbReference type="CDD" id="cd06170">
    <property type="entry name" value="LuxR_C_like"/>
    <property type="match status" value="1"/>
</dbReference>
<keyword evidence="4" id="KW-1185">Reference proteome</keyword>
<name>A0A0W0TN63_9GAMM</name>
<dbReference type="InterPro" id="IPR000792">
    <property type="entry name" value="Tscrpt_reg_LuxR_C"/>
</dbReference>
<feature type="domain" description="HTH luxR-type" evidence="1">
    <location>
        <begin position="203"/>
        <end position="268"/>
    </location>
</feature>
<dbReference type="Gene3D" id="1.10.10.10">
    <property type="entry name" value="Winged helix-like DNA-binding domain superfamily/Winged helix DNA-binding domain"/>
    <property type="match status" value="1"/>
</dbReference>
<dbReference type="GO" id="GO:0003677">
    <property type="term" value="F:DNA binding"/>
    <property type="evidence" value="ECO:0007669"/>
    <property type="project" value="UniProtKB-KW"/>
</dbReference>
<dbReference type="InterPro" id="IPR016032">
    <property type="entry name" value="Sig_transdc_resp-reg_C-effctor"/>
</dbReference>
<evidence type="ECO:0000313" key="3">
    <source>
        <dbReference type="EMBL" id="SPX61633.1"/>
    </source>
</evidence>
<dbReference type="PATRIC" id="fig|453.4.peg.2119"/>
<accession>A0A0W0TN63</accession>